<dbReference type="RefSeq" id="WP_139180222.1">
    <property type="nucleotide sequence ID" value="NZ_FOGG01000026.1"/>
</dbReference>
<dbReference type="OrthoDB" id="772687at2"/>
<keyword evidence="2" id="KW-1185">Reference proteome</keyword>
<organism evidence="1 2">
    <name type="scientific">Pedobacter rhizosphaerae</name>
    <dbReference type="NCBI Taxonomy" id="390241"/>
    <lineage>
        <taxon>Bacteria</taxon>
        <taxon>Pseudomonadati</taxon>
        <taxon>Bacteroidota</taxon>
        <taxon>Sphingobacteriia</taxon>
        <taxon>Sphingobacteriales</taxon>
        <taxon>Sphingobacteriaceae</taxon>
        <taxon>Pedobacter</taxon>
    </lineage>
</organism>
<proteinExistence type="predicted"/>
<reference evidence="1 2" key="1">
    <citation type="submission" date="2016-10" db="EMBL/GenBank/DDBJ databases">
        <authorList>
            <person name="de Groot N.N."/>
        </authorList>
    </citation>
    <scope>NUCLEOTIDE SEQUENCE [LARGE SCALE GENOMIC DNA]</scope>
    <source>
        <strain evidence="1 2">DSM 18610</strain>
    </source>
</reference>
<dbReference type="Proteomes" id="UP000199572">
    <property type="component" value="Unassembled WGS sequence"/>
</dbReference>
<evidence type="ECO:0000313" key="1">
    <source>
        <dbReference type="EMBL" id="SES03120.1"/>
    </source>
</evidence>
<gene>
    <name evidence="1" type="ORF">SAMN04488023_12634</name>
</gene>
<evidence type="ECO:0000313" key="2">
    <source>
        <dbReference type="Proteomes" id="UP000199572"/>
    </source>
</evidence>
<name>A0A1H9U0E6_9SPHI</name>
<sequence>MIRLGKIVLLGTSMGLIVDENEQDIPFDLLDCPEGLYIGANVSFNIIQSLDGLMAAGLRMLSI</sequence>
<dbReference type="AlphaFoldDB" id="A0A1H9U0E6"/>
<dbReference type="EMBL" id="FOGG01000026">
    <property type="protein sequence ID" value="SES03120.1"/>
    <property type="molecule type" value="Genomic_DNA"/>
</dbReference>
<protein>
    <submittedName>
        <fullName evidence="1">Uncharacterized protein</fullName>
    </submittedName>
</protein>
<accession>A0A1H9U0E6</accession>